<accession>A0ABU3ICR1</accession>
<keyword evidence="3" id="KW-1185">Reference proteome</keyword>
<reference evidence="2 3" key="1">
    <citation type="submission" date="2023-06" db="EMBL/GenBank/DDBJ databases">
        <title>Draft genome sequence of Gleimia hominis type strain CCUG 57540T.</title>
        <authorList>
            <person name="Salva-Serra F."/>
            <person name="Cardew S."/>
            <person name="Jensie Markopoulos S."/>
            <person name="Ohlen M."/>
            <person name="Inganas E."/>
            <person name="Svensson-Stadler L."/>
            <person name="Moore E.R.B."/>
        </authorList>
    </citation>
    <scope>NUCLEOTIDE SEQUENCE [LARGE SCALE GENOMIC DNA]</scope>
    <source>
        <strain evidence="2 3">CCUG 57540</strain>
    </source>
</reference>
<proteinExistence type="predicted"/>
<comment type="caution">
    <text evidence="2">The sequence shown here is derived from an EMBL/GenBank/DDBJ whole genome shotgun (WGS) entry which is preliminary data.</text>
</comment>
<evidence type="ECO:0000256" key="1">
    <source>
        <dbReference type="SAM" id="MobiDB-lite"/>
    </source>
</evidence>
<name>A0ABU3ICR1_9ACTO</name>
<dbReference type="EMBL" id="JASXSX010000006">
    <property type="protein sequence ID" value="MDT3768161.1"/>
    <property type="molecule type" value="Genomic_DNA"/>
</dbReference>
<organism evidence="2 3">
    <name type="scientific">Gleimia hominis</name>
    <dbReference type="NCBI Taxonomy" id="595468"/>
    <lineage>
        <taxon>Bacteria</taxon>
        <taxon>Bacillati</taxon>
        <taxon>Actinomycetota</taxon>
        <taxon>Actinomycetes</taxon>
        <taxon>Actinomycetales</taxon>
        <taxon>Actinomycetaceae</taxon>
        <taxon>Gleimia</taxon>
    </lineage>
</organism>
<sequence length="142" mass="15189">MSKKTITPKNASGVTPGRSATVLIGGEAFELVLTTRATRLIAQRYGGLENLGQTLETSDDLGKTLAEVIWLVALLANQSVAIHNLKHPDQPRPELTEEQVELLTVPADLADYRDAITEALQRGTRRTIATEPVPKAPPAAGA</sequence>
<evidence type="ECO:0000313" key="3">
    <source>
        <dbReference type="Proteomes" id="UP001247542"/>
    </source>
</evidence>
<gene>
    <name evidence="2" type="ORF">QS713_08825</name>
</gene>
<feature type="region of interest" description="Disordered" evidence="1">
    <location>
        <begin position="123"/>
        <end position="142"/>
    </location>
</feature>
<dbReference type="Proteomes" id="UP001247542">
    <property type="component" value="Unassembled WGS sequence"/>
</dbReference>
<evidence type="ECO:0000313" key="2">
    <source>
        <dbReference type="EMBL" id="MDT3768161.1"/>
    </source>
</evidence>
<protein>
    <submittedName>
        <fullName evidence="2">Uncharacterized protein</fullName>
    </submittedName>
</protein>
<dbReference type="RefSeq" id="WP_313274620.1">
    <property type="nucleotide sequence ID" value="NZ_JASXSX010000006.1"/>
</dbReference>